<dbReference type="OrthoDB" id="3528057at2"/>
<evidence type="ECO:0000259" key="8">
    <source>
        <dbReference type="Pfam" id="PF01029"/>
    </source>
</evidence>
<dbReference type="Gene3D" id="1.10.940.10">
    <property type="entry name" value="NusB-like"/>
    <property type="match status" value="1"/>
</dbReference>
<dbReference type="SUPFAM" id="SSF48013">
    <property type="entry name" value="NusB-like"/>
    <property type="match status" value="1"/>
</dbReference>
<dbReference type="NCBIfam" id="TIGR01951">
    <property type="entry name" value="nusB"/>
    <property type="match status" value="1"/>
</dbReference>
<dbReference type="PANTHER" id="PTHR11078:SF3">
    <property type="entry name" value="ANTITERMINATION NUSB DOMAIN-CONTAINING PROTEIN"/>
    <property type="match status" value="1"/>
</dbReference>
<dbReference type="EMBL" id="BAHD01000035">
    <property type="protein sequence ID" value="GAB96342.1"/>
    <property type="molecule type" value="Genomic_DNA"/>
</dbReference>
<dbReference type="Pfam" id="PF01029">
    <property type="entry name" value="NusB"/>
    <property type="match status" value="1"/>
</dbReference>
<dbReference type="AlphaFoldDB" id="K6WW92"/>
<dbReference type="GO" id="GO:0006353">
    <property type="term" value="P:DNA-templated transcription termination"/>
    <property type="evidence" value="ECO:0007669"/>
    <property type="project" value="UniProtKB-UniRule"/>
</dbReference>
<evidence type="ECO:0000256" key="6">
    <source>
        <dbReference type="HAMAP-Rule" id="MF_00073"/>
    </source>
</evidence>
<dbReference type="GO" id="GO:0003723">
    <property type="term" value="F:RNA binding"/>
    <property type="evidence" value="ECO:0007669"/>
    <property type="project" value="UniProtKB-UniRule"/>
</dbReference>
<dbReference type="CDD" id="cd00619">
    <property type="entry name" value="Terminator_NusB"/>
    <property type="match status" value="1"/>
</dbReference>
<dbReference type="RefSeq" id="WP_006592874.1">
    <property type="nucleotide sequence ID" value="NZ_BAHD01000035.1"/>
</dbReference>
<dbReference type="InterPro" id="IPR006027">
    <property type="entry name" value="NusB_RsmB_TIM44"/>
</dbReference>
<keyword evidence="10" id="KW-1185">Reference proteome</keyword>
<evidence type="ECO:0000313" key="9">
    <source>
        <dbReference type="EMBL" id="GAB96342.1"/>
    </source>
</evidence>
<dbReference type="PANTHER" id="PTHR11078">
    <property type="entry name" value="N UTILIZATION SUBSTANCE PROTEIN B-RELATED"/>
    <property type="match status" value="1"/>
</dbReference>
<feature type="compositionally biased region" description="Polar residues" evidence="7">
    <location>
        <begin position="24"/>
        <end position="36"/>
    </location>
</feature>
<sequence>MPTSARPAPGELPPPVEGAERIRTVQQPKGTLTSTRSKARRAAVDLLFEADQRGLNAGDLLDQRVATPAGQSPLREYTVRLVRGVVENWNGINEVLATYSRGWPLERMPAVDRAILRVGAWELEYNDDVPAGVAISESVELAKALSTDDSPTFVNGLLSRIAQVVGDSGTTEQEPEGDRAL</sequence>
<accession>K6WW92</accession>
<evidence type="ECO:0000256" key="7">
    <source>
        <dbReference type="SAM" id="MobiDB-lite"/>
    </source>
</evidence>
<dbReference type="InterPro" id="IPR011605">
    <property type="entry name" value="NusB_fam"/>
</dbReference>
<evidence type="ECO:0000256" key="5">
    <source>
        <dbReference type="ARBA" id="ARBA00023163"/>
    </source>
</evidence>
<evidence type="ECO:0000313" key="10">
    <source>
        <dbReference type="Proteomes" id="UP000008366"/>
    </source>
</evidence>
<dbReference type="GO" id="GO:0031564">
    <property type="term" value="P:transcription antitermination"/>
    <property type="evidence" value="ECO:0007669"/>
    <property type="project" value="UniProtKB-KW"/>
</dbReference>
<comment type="caution">
    <text evidence="9">The sequence shown here is derived from an EMBL/GenBank/DDBJ whole genome shotgun (WGS) entry which is preliminary data.</text>
</comment>
<dbReference type="HAMAP" id="MF_00073">
    <property type="entry name" value="NusB"/>
    <property type="match status" value="1"/>
</dbReference>
<dbReference type="Proteomes" id="UP000008366">
    <property type="component" value="Unassembled WGS sequence"/>
</dbReference>
<dbReference type="STRING" id="1184609.KILIM_035_00310"/>
<evidence type="ECO:0000256" key="4">
    <source>
        <dbReference type="ARBA" id="ARBA00023015"/>
    </source>
</evidence>
<keyword evidence="2 6" id="KW-0889">Transcription antitermination</keyword>
<comment type="function">
    <text evidence="6">Involved in transcription antitermination. Required for transcription of ribosomal RNA (rRNA) genes. Binds specifically to the boxA antiterminator sequence of the ribosomal RNA (rrn) operons.</text>
</comment>
<keyword evidence="5 6" id="KW-0804">Transcription</keyword>
<reference evidence="9 10" key="1">
    <citation type="submission" date="2012-08" db="EMBL/GenBank/DDBJ databases">
        <title>Whole genome shotgun sequence of Kineosphaera limosa NBRC 100340.</title>
        <authorList>
            <person name="Yoshida I."/>
            <person name="Isaki S."/>
            <person name="Hosoyama A."/>
            <person name="Tsuchikane K."/>
            <person name="Katsumata H."/>
            <person name="Ando Y."/>
            <person name="Ohji S."/>
            <person name="Hamada M."/>
            <person name="Tamura T."/>
            <person name="Yamazoe A."/>
            <person name="Yamazaki S."/>
            <person name="Fujita N."/>
        </authorList>
    </citation>
    <scope>NUCLEOTIDE SEQUENCE [LARGE SCALE GENOMIC DNA]</scope>
    <source>
        <strain evidence="9 10">NBRC 100340</strain>
    </source>
</reference>
<feature type="domain" description="NusB/RsmB/TIM44" evidence="8">
    <location>
        <begin position="38"/>
        <end position="162"/>
    </location>
</feature>
<comment type="similarity">
    <text evidence="1 6">Belongs to the NusB family.</text>
</comment>
<gene>
    <name evidence="6 9" type="primary">nusB</name>
    <name evidence="9" type="ORF">KILIM_035_00310</name>
</gene>
<evidence type="ECO:0000256" key="1">
    <source>
        <dbReference type="ARBA" id="ARBA00005952"/>
    </source>
</evidence>
<name>K6WW92_9MICO</name>
<keyword evidence="4 6" id="KW-0805">Transcription regulation</keyword>
<dbReference type="GO" id="GO:0005829">
    <property type="term" value="C:cytosol"/>
    <property type="evidence" value="ECO:0007669"/>
    <property type="project" value="TreeGrafter"/>
</dbReference>
<keyword evidence="3 6" id="KW-0694">RNA-binding</keyword>
<feature type="region of interest" description="Disordered" evidence="7">
    <location>
        <begin position="1"/>
        <end position="36"/>
    </location>
</feature>
<evidence type="ECO:0000256" key="2">
    <source>
        <dbReference type="ARBA" id="ARBA00022814"/>
    </source>
</evidence>
<dbReference type="InterPro" id="IPR035926">
    <property type="entry name" value="NusB-like_sf"/>
</dbReference>
<organism evidence="9 10">
    <name type="scientific">Kineosphaera limosa NBRC 100340</name>
    <dbReference type="NCBI Taxonomy" id="1184609"/>
    <lineage>
        <taxon>Bacteria</taxon>
        <taxon>Bacillati</taxon>
        <taxon>Actinomycetota</taxon>
        <taxon>Actinomycetes</taxon>
        <taxon>Micrococcales</taxon>
        <taxon>Dermatophilaceae</taxon>
        <taxon>Kineosphaera</taxon>
    </lineage>
</organism>
<proteinExistence type="inferred from homology"/>
<protein>
    <recommendedName>
        <fullName evidence="6">Transcription antitermination protein NusB</fullName>
    </recommendedName>
    <alternativeName>
        <fullName evidence="6">Antitermination factor NusB</fullName>
    </alternativeName>
</protein>
<evidence type="ECO:0000256" key="3">
    <source>
        <dbReference type="ARBA" id="ARBA00022884"/>
    </source>
</evidence>
<dbReference type="eggNOG" id="COG0781">
    <property type="taxonomic scope" value="Bacteria"/>
</dbReference>